<dbReference type="Pfam" id="PF06699">
    <property type="entry name" value="PIG-F"/>
    <property type="match status" value="1"/>
</dbReference>
<evidence type="ECO:0000256" key="6">
    <source>
        <dbReference type="ARBA" id="ARBA00022989"/>
    </source>
</evidence>
<dbReference type="UniPathway" id="UPA00196"/>
<keyword evidence="6 8" id="KW-1133">Transmembrane helix</keyword>
<keyword evidence="5" id="KW-0256">Endoplasmic reticulum</keyword>
<dbReference type="GO" id="GO:0005789">
    <property type="term" value="C:endoplasmic reticulum membrane"/>
    <property type="evidence" value="ECO:0007669"/>
    <property type="project" value="UniProtKB-SubCell"/>
</dbReference>
<evidence type="ECO:0000256" key="7">
    <source>
        <dbReference type="ARBA" id="ARBA00023136"/>
    </source>
</evidence>
<sequence>MVWSDTLKVNVYSTNLISDPTTTLRLIWYLKAISQGALLNALGALALGAPVGLQYFERTISWSLLMSSLTEEEEGVKEHALELTGRNEVKFQNMPFCARVLVPADIDVWYHFLRPKGPLGFMLCLPTHGAIIGAWFGTWPMPLDWEHRWQKTAWLAMFYMCIPTGIALGYVYGGFVSFSPVESRKPLTSVETVSSVIDVRHQIARSTLL</sequence>
<evidence type="ECO:0000313" key="10">
    <source>
        <dbReference type="Proteomes" id="UP000436088"/>
    </source>
</evidence>
<feature type="transmembrane region" description="Helical" evidence="8">
    <location>
        <begin position="119"/>
        <end position="136"/>
    </location>
</feature>
<organism evidence="9 10">
    <name type="scientific">Hibiscus syriacus</name>
    <name type="common">Rose of Sharon</name>
    <dbReference type="NCBI Taxonomy" id="106335"/>
    <lineage>
        <taxon>Eukaryota</taxon>
        <taxon>Viridiplantae</taxon>
        <taxon>Streptophyta</taxon>
        <taxon>Embryophyta</taxon>
        <taxon>Tracheophyta</taxon>
        <taxon>Spermatophyta</taxon>
        <taxon>Magnoliopsida</taxon>
        <taxon>eudicotyledons</taxon>
        <taxon>Gunneridae</taxon>
        <taxon>Pentapetalae</taxon>
        <taxon>rosids</taxon>
        <taxon>malvids</taxon>
        <taxon>Malvales</taxon>
        <taxon>Malvaceae</taxon>
        <taxon>Malvoideae</taxon>
        <taxon>Hibiscus</taxon>
    </lineage>
</organism>
<dbReference type="AlphaFoldDB" id="A0A6A2Z4U7"/>
<evidence type="ECO:0000256" key="1">
    <source>
        <dbReference type="ARBA" id="ARBA00004477"/>
    </source>
</evidence>
<keyword evidence="4 8" id="KW-0812">Transmembrane</keyword>
<comment type="pathway">
    <text evidence="2">Glycolipid biosynthesis; glycosylphosphatidylinositol-anchor biosynthesis.</text>
</comment>
<name>A0A6A2Z4U7_HIBSY</name>
<dbReference type="EMBL" id="VEPZ02001216">
    <property type="protein sequence ID" value="KAE8686459.1"/>
    <property type="molecule type" value="Genomic_DNA"/>
</dbReference>
<evidence type="ECO:0000256" key="8">
    <source>
        <dbReference type="SAM" id="Phobius"/>
    </source>
</evidence>
<evidence type="ECO:0000256" key="3">
    <source>
        <dbReference type="ARBA" id="ARBA00022502"/>
    </source>
</evidence>
<feature type="transmembrane region" description="Helical" evidence="8">
    <location>
        <begin position="156"/>
        <end position="178"/>
    </location>
</feature>
<proteinExistence type="predicted"/>
<keyword evidence="3" id="KW-0337">GPI-anchor biosynthesis</keyword>
<accession>A0A6A2Z4U7</accession>
<dbReference type="Proteomes" id="UP000436088">
    <property type="component" value="Unassembled WGS sequence"/>
</dbReference>
<evidence type="ECO:0000256" key="5">
    <source>
        <dbReference type="ARBA" id="ARBA00022824"/>
    </source>
</evidence>
<evidence type="ECO:0000256" key="4">
    <source>
        <dbReference type="ARBA" id="ARBA00022692"/>
    </source>
</evidence>
<dbReference type="GO" id="GO:0006506">
    <property type="term" value="P:GPI anchor biosynthetic process"/>
    <property type="evidence" value="ECO:0007669"/>
    <property type="project" value="UniProtKB-UniPathway"/>
</dbReference>
<keyword evidence="7 8" id="KW-0472">Membrane</keyword>
<comment type="caution">
    <text evidence="9">The sequence shown here is derived from an EMBL/GenBank/DDBJ whole genome shotgun (WGS) entry which is preliminary data.</text>
</comment>
<comment type="subcellular location">
    <subcellularLocation>
        <location evidence="1">Endoplasmic reticulum membrane</location>
        <topology evidence="1">Multi-pass membrane protein</topology>
    </subcellularLocation>
</comment>
<gene>
    <name evidence="9" type="ORF">F3Y22_tig00111061pilonHSYRG00095</name>
</gene>
<dbReference type="InterPro" id="IPR009580">
    <property type="entry name" value="GPI_biosynthesis_protein_Pig-F"/>
</dbReference>
<reference evidence="9" key="1">
    <citation type="submission" date="2019-09" db="EMBL/GenBank/DDBJ databases">
        <title>Draft genome information of white flower Hibiscus syriacus.</title>
        <authorList>
            <person name="Kim Y.-M."/>
        </authorList>
    </citation>
    <scope>NUCLEOTIDE SEQUENCE [LARGE SCALE GENOMIC DNA]</scope>
    <source>
        <strain evidence="9">YM2019G1</strain>
    </source>
</reference>
<evidence type="ECO:0000256" key="2">
    <source>
        <dbReference type="ARBA" id="ARBA00004687"/>
    </source>
</evidence>
<protein>
    <submittedName>
        <fullName evidence="9">Uncharacterized protein</fullName>
    </submittedName>
</protein>
<keyword evidence="10" id="KW-1185">Reference proteome</keyword>
<evidence type="ECO:0000313" key="9">
    <source>
        <dbReference type="EMBL" id="KAE8686459.1"/>
    </source>
</evidence>